<keyword evidence="2" id="KW-1185">Reference proteome</keyword>
<evidence type="ECO:0008006" key="3">
    <source>
        <dbReference type="Google" id="ProtNLM"/>
    </source>
</evidence>
<dbReference type="RefSeq" id="WP_381193091.1">
    <property type="nucleotide sequence ID" value="NZ_JBHSFE010000008.1"/>
</dbReference>
<reference evidence="2" key="1">
    <citation type="journal article" date="2019" name="Int. J. Syst. Evol. Microbiol.">
        <title>The Global Catalogue of Microorganisms (GCM) 10K type strain sequencing project: providing services to taxonomists for standard genome sequencing and annotation.</title>
        <authorList>
            <consortium name="The Broad Institute Genomics Platform"/>
            <consortium name="The Broad Institute Genome Sequencing Center for Infectious Disease"/>
            <person name="Wu L."/>
            <person name="Ma J."/>
        </authorList>
    </citation>
    <scope>NUCLEOTIDE SEQUENCE [LARGE SCALE GENOMIC DNA]</scope>
    <source>
        <strain evidence="2">CGMCC 4.7139</strain>
    </source>
</reference>
<comment type="caution">
    <text evidence="1">The sequence shown here is derived from an EMBL/GenBank/DDBJ whole genome shotgun (WGS) entry which is preliminary data.</text>
</comment>
<protein>
    <recommendedName>
        <fullName evidence="3">GNAT family N-acetyltransferase</fullName>
    </recommendedName>
</protein>
<dbReference type="EMBL" id="JBHSFE010000008">
    <property type="protein sequence ID" value="MFC4607925.1"/>
    <property type="molecule type" value="Genomic_DNA"/>
</dbReference>
<proteinExistence type="predicted"/>
<dbReference type="Gene3D" id="3.40.630.30">
    <property type="match status" value="1"/>
</dbReference>
<dbReference type="Proteomes" id="UP001595993">
    <property type="component" value="Unassembled WGS sequence"/>
</dbReference>
<sequence length="76" mass="7860">MLRHACCATPAAPRLLRHACGVYAARGRDTIGPAVDGGNETGALRLYEAHGMACHFAVDTWVVTVPTGTAAGPDGR</sequence>
<name>A0ABV9G4B4_9ACTN</name>
<evidence type="ECO:0000313" key="1">
    <source>
        <dbReference type="EMBL" id="MFC4607925.1"/>
    </source>
</evidence>
<evidence type="ECO:0000313" key="2">
    <source>
        <dbReference type="Proteomes" id="UP001595993"/>
    </source>
</evidence>
<organism evidence="1 2">
    <name type="scientific">Streptomyces maoxianensis</name>
    <dbReference type="NCBI Taxonomy" id="1459942"/>
    <lineage>
        <taxon>Bacteria</taxon>
        <taxon>Bacillati</taxon>
        <taxon>Actinomycetota</taxon>
        <taxon>Actinomycetes</taxon>
        <taxon>Kitasatosporales</taxon>
        <taxon>Streptomycetaceae</taxon>
        <taxon>Streptomyces</taxon>
    </lineage>
</organism>
<accession>A0ABV9G4B4</accession>
<gene>
    <name evidence="1" type="ORF">ACFO9E_08855</name>
</gene>